<sequence>MATTTLRRAVHFFSALQANDGHWPAENSGPIYITGHLNTVFSEEHRREILRYTYCHQVQYYNIYYNNII</sequence>
<reference evidence="2" key="1">
    <citation type="submission" date="2020-07" db="EMBL/GenBank/DDBJ databases">
        <title>Ethylene signaling mediates host invasion by parasitic plants.</title>
        <authorList>
            <person name="Yoshida S."/>
        </authorList>
    </citation>
    <scope>NUCLEOTIDE SEQUENCE</scope>
    <source>
        <strain evidence="2">Okayama</strain>
    </source>
</reference>
<keyword evidence="3" id="KW-1185">Reference proteome</keyword>
<dbReference type="AlphaFoldDB" id="A0A830C640"/>
<dbReference type="PANTHER" id="PTHR11764">
    <property type="entry name" value="TERPENE CYCLASE/MUTASE FAMILY MEMBER"/>
    <property type="match status" value="1"/>
</dbReference>
<protein>
    <submittedName>
        <fullName evidence="2">Beta-amyrin synthase 1</fullName>
    </submittedName>
</protein>
<evidence type="ECO:0000256" key="1">
    <source>
        <dbReference type="ARBA" id="ARBA00023235"/>
    </source>
</evidence>
<evidence type="ECO:0000313" key="2">
    <source>
        <dbReference type="EMBL" id="GFP95100.1"/>
    </source>
</evidence>
<accession>A0A830C640</accession>
<name>A0A830C640_9LAMI</name>
<dbReference type="Proteomes" id="UP000653305">
    <property type="component" value="Unassembled WGS sequence"/>
</dbReference>
<gene>
    <name evidence="2" type="ORF">PHJA_001654400</name>
</gene>
<dbReference type="SUPFAM" id="SSF48239">
    <property type="entry name" value="Terpenoid cyclases/Protein prenyltransferases"/>
    <property type="match status" value="1"/>
</dbReference>
<organism evidence="2 3">
    <name type="scientific">Phtheirospermum japonicum</name>
    <dbReference type="NCBI Taxonomy" id="374723"/>
    <lineage>
        <taxon>Eukaryota</taxon>
        <taxon>Viridiplantae</taxon>
        <taxon>Streptophyta</taxon>
        <taxon>Embryophyta</taxon>
        <taxon>Tracheophyta</taxon>
        <taxon>Spermatophyta</taxon>
        <taxon>Magnoliopsida</taxon>
        <taxon>eudicotyledons</taxon>
        <taxon>Gunneridae</taxon>
        <taxon>Pentapetalae</taxon>
        <taxon>asterids</taxon>
        <taxon>lamiids</taxon>
        <taxon>Lamiales</taxon>
        <taxon>Orobanchaceae</taxon>
        <taxon>Orobanchaceae incertae sedis</taxon>
        <taxon>Phtheirospermum</taxon>
    </lineage>
</organism>
<dbReference type="PANTHER" id="PTHR11764:SF58">
    <property type="entry name" value="BETA-AMYRIN SYNTHASE-RELATED"/>
    <property type="match status" value="1"/>
</dbReference>
<dbReference type="OrthoDB" id="21502at2759"/>
<proteinExistence type="predicted"/>
<dbReference type="GO" id="GO:0016104">
    <property type="term" value="P:triterpenoid biosynthetic process"/>
    <property type="evidence" value="ECO:0007669"/>
    <property type="project" value="InterPro"/>
</dbReference>
<dbReference type="InterPro" id="IPR008930">
    <property type="entry name" value="Terpenoid_cyclase/PrenylTrfase"/>
</dbReference>
<evidence type="ECO:0000313" key="3">
    <source>
        <dbReference type="Proteomes" id="UP000653305"/>
    </source>
</evidence>
<dbReference type="GO" id="GO:0042300">
    <property type="term" value="F:beta-amyrin synthase activity"/>
    <property type="evidence" value="ECO:0007669"/>
    <property type="project" value="TreeGrafter"/>
</dbReference>
<dbReference type="InterPro" id="IPR018333">
    <property type="entry name" value="Squalene_cyclase"/>
</dbReference>
<keyword evidence="1" id="KW-0413">Isomerase</keyword>
<dbReference type="GO" id="GO:0005811">
    <property type="term" value="C:lipid droplet"/>
    <property type="evidence" value="ECO:0007669"/>
    <property type="project" value="InterPro"/>
</dbReference>
<comment type="caution">
    <text evidence="2">The sequence shown here is derived from an EMBL/GenBank/DDBJ whole genome shotgun (WGS) entry which is preliminary data.</text>
</comment>
<dbReference type="EMBL" id="BMAC01000375">
    <property type="protein sequence ID" value="GFP95100.1"/>
    <property type="molecule type" value="Genomic_DNA"/>
</dbReference>